<gene>
    <name evidence="2" type="ORF">MCOR_40508</name>
</gene>
<dbReference type="OrthoDB" id="6126090at2759"/>
<accession>A0A6J8DG03</accession>
<dbReference type="EMBL" id="CACVKT020007283">
    <property type="protein sequence ID" value="CAC5406996.1"/>
    <property type="molecule type" value="Genomic_DNA"/>
</dbReference>
<keyword evidence="3" id="KW-1185">Reference proteome</keyword>
<organism evidence="2 3">
    <name type="scientific">Mytilus coruscus</name>
    <name type="common">Sea mussel</name>
    <dbReference type="NCBI Taxonomy" id="42192"/>
    <lineage>
        <taxon>Eukaryota</taxon>
        <taxon>Metazoa</taxon>
        <taxon>Spiralia</taxon>
        <taxon>Lophotrochozoa</taxon>
        <taxon>Mollusca</taxon>
        <taxon>Bivalvia</taxon>
        <taxon>Autobranchia</taxon>
        <taxon>Pteriomorphia</taxon>
        <taxon>Mytilida</taxon>
        <taxon>Mytiloidea</taxon>
        <taxon>Mytilidae</taxon>
        <taxon>Mytilinae</taxon>
        <taxon>Mytilus</taxon>
    </lineage>
</organism>
<name>A0A6J8DG03_MYTCO</name>
<dbReference type="Proteomes" id="UP000507470">
    <property type="component" value="Unassembled WGS sequence"/>
</dbReference>
<dbReference type="AlphaFoldDB" id="A0A6J8DG03"/>
<dbReference type="InterPro" id="IPR013087">
    <property type="entry name" value="Znf_C2H2_type"/>
</dbReference>
<sequence length="551" mass="62912">MSQKYPSLSDFTITDANSLIVWAIENRLLTNQLVIDRLTYLQTCKHCGIKIDLPSKLREHQTVHESVNNQIVSYPPQTSRQNPNISILKASRTPEVQTKQTNHFGESSQRGYGATDESLPYIFVKTGEKTFSKNLAKEMTYKIKFNDQWKGKKIRDILKEVRGMFDDVLNRARGNNESDLGRVIVTRPDLNNATVVPLDKWSNIDSNRVMTAVENVLNSEENLPLNTQMKVVVGHIAIPSGTGRTLPIIRLSGPNSSLALKRSMLRISNDDHLCLATAVGRCFLKLCEMVHGDKWKDVTKNDPPYMNTFMKVIKHGMTTKSYYKHVGGGKKSYGKTMALTLCKEANLSINKPLTIRDIDALEEFLEVNILVLSAKLGNKFCRVANNPDRKNIYLYLTENSTKDGEGGHFDGIGSINGFFGFGYFCASCLLPYKNKGRHSCINTCDVCGSQNCKSSADQKQCVYCNRTCRNQDCYISHHRERKDARGRDTEKSMCERLYQCRTCKKVLCRQKRRPEDHRCGEWKCKNCLEYQFGNHLCFQRRQKNRVDHRRT</sequence>
<proteinExistence type="predicted"/>
<dbReference type="PROSITE" id="PS00028">
    <property type="entry name" value="ZINC_FINGER_C2H2_1"/>
    <property type="match status" value="1"/>
</dbReference>
<evidence type="ECO:0000259" key="1">
    <source>
        <dbReference type="PROSITE" id="PS00028"/>
    </source>
</evidence>
<evidence type="ECO:0000313" key="3">
    <source>
        <dbReference type="Proteomes" id="UP000507470"/>
    </source>
</evidence>
<feature type="domain" description="C2H2-type" evidence="1">
    <location>
        <begin position="44"/>
        <end position="64"/>
    </location>
</feature>
<protein>
    <recommendedName>
        <fullName evidence="1">C2H2-type domain-containing protein</fullName>
    </recommendedName>
</protein>
<reference evidence="2 3" key="1">
    <citation type="submission" date="2020-06" db="EMBL/GenBank/DDBJ databases">
        <authorList>
            <person name="Li R."/>
            <person name="Bekaert M."/>
        </authorList>
    </citation>
    <scope>NUCLEOTIDE SEQUENCE [LARGE SCALE GENOMIC DNA]</scope>
    <source>
        <strain evidence="3">wild</strain>
    </source>
</reference>
<evidence type="ECO:0000313" key="2">
    <source>
        <dbReference type="EMBL" id="CAC5406996.1"/>
    </source>
</evidence>